<keyword evidence="5" id="KW-0808">Transferase</keyword>
<keyword evidence="5" id="KW-0833">Ubl conjugation pathway</keyword>
<dbReference type="InterPro" id="IPR032675">
    <property type="entry name" value="LRR_dom_sf"/>
</dbReference>
<dbReference type="EC" id="2.3.2.27" evidence="2"/>
<dbReference type="GO" id="GO:0005576">
    <property type="term" value="C:extracellular region"/>
    <property type="evidence" value="ECO:0007669"/>
    <property type="project" value="UniProtKB-UniRule"/>
</dbReference>
<evidence type="ECO:0000259" key="6">
    <source>
        <dbReference type="PROSITE" id="PS52053"/>
    </source>
</evidence>
<evidence type="ECO:0000313" key="7">
    <source>
        <dbReference type="EMBL" id="PPK35266.1"/>
    </source>
</evidence>
<gene>
    <name evidence="7" type="ORF">CD175_29495</name>
</gene>
<keyword evidence="5" id="KW-1035">Host cytoplasm</keyword>
<feature type="active site" description="Glycyl thioester intermediate" evidence="5">
    <location>
        <position position="1502"/>
    </location>
</feature>
<dbReference type="PANTHER" id="PTHR24373">
    <property type="entry name" value="SLIT RELATED LEUCINE-RICH REPEAT NEURONAL PROTEIN"/>
    <property type="match status" value="1"/>
</dbReference>
<comment type="catalytic activity">
    <reaction evidence="1">
        <text>S-ubiquitinyl-[E2 ubiquitin-conjugating enzyme]-L-cysteine + [acceptor protein]-L-lysine = [E2 ubiquitin-conjugating enzyme]-L-cysteine + N(6)-ubiquitinyl-[acceptor protein]-L-lysine.</text>
        <dbReference type="EC" id="2.3.2.27"/>
    </reaction>
</comment>
<dbReference type="Proteomes" id="UP000238541">
    <property type="component" value="Unassembled WGS sequence"/>
</dbReference>
<name>A0A2S6FCV6_9PSED</name>
<dbReference type="RefSeq" id="WP_104451524.1">
    <property type="nucleotide sequence ID" value="NZ_NIRS01000010.1"/>
</dbReference>
<dbReference type="EMBL" id="NIRS01000010">
    <property type="protein sequence ID" value="PPK35266.1"/>
    <property type="molecule type" value="Genomic_DNA"/>
</dbReference>
<organism evidence="7 8">
    <name type="scientific">Pseudomonas laurylsulfatiphila</name>
    <dbReference type="NCBI Taxonomy" id="2011015"/>
    <lineage>
        <taxon>Bacteria</taxon>
        <taxon>Pseudomonadati</taxon>
        <taxon>Pseudomonadota</taxon>
        <taxon>Gammaproteobacteria</taxon>
        <taxon>Pseudomonadales</taxon>
        <taxon>Pseudomonadaceae</taxon>
        <taxon>Pseudomonas</taxon>
    </lineage>
</organism>
<dbReference type="Gene3D" id="1.20.58.360">
    <property type="entry name" value="Shigella T3SS effector IpaH defines"/>
    <property type="match status" value="1"/>
</dbReference>
<keyword evidence="3" id="KW-0732">Signal</keyword>
<proteinExistence type="inferred from homology"/>
<evidence type="ECO:0000256" key="3">
    <source>
        <dbReference type="ARBA" id="ARBA00022729"/>
    </source>
</evidence>
<feature type="domain" description="NEL" evidence="6">
    <location>
        <begin position="1412"/>
        <end position="1756"/>
    </location>
</feature>
<evidence type="ECO:0000256" key="2">
    <source>
        <dbReference type="ARBA" id="ARBA00012483"/>
    </source>
</evidence>
<reference evidence="8" key="1">
    <citation type="submission" date="2017-06" db="EMBL/GenBank/DDBJ databases">
        <authorList>
            <person name="Furmanczyk E.M."/>
        </authorList>
    </citation>
    <scope>NUCLEOTIDE SEQUENCE [LARGE SCALE GENOMIC DNA]</scope>
    <source>
        <strain evidence="8">AP3_16</strain>
    </source>
</reference>
<keyword evidence="5" id="KW-0964">Secreted</keyword>
<dbReference type="SUPFAM" id="SSF52058">
    <property type="entry name" value="L domain-like"/>
    <property type="match status" value="1"/>
</dbReference>
<comment type="similarity">
    <text evidence="5">Belongs to the LRR-containing bacterial E3 ligase family.</text>
</comment>
<evidence type="ECO:0000256" key="4">
    <source>
        <dbReference type="ARBA" id="ARBA00023026"/>
    </source>
</evidence>
<dbReference type="PANTHER" id="PTHR24373:SF275">
    <property type="entry name" value="TIR DOMAIN-CONTAINING PROTEIN"/>
    <property type="match status" value="1"/>
</dbReference>
<protein>
    <recommendedName>
        <fullName evidence="2">RING-type E3 ubiquitin transferase</fullName>
        <ecNumber evidence="2">2.3.2.27</ecNumber>
    </recommendedName>
</protein>
<dbReference type="InterPro" id="IPR046673">
    <property type="entry name" value="ToxA_N"/>
</dbReference>
<keyword evidence="8" id="KW-1185">Reference proteome</keyword>
<dbReference type="InterPro" id="IPR029487">
    <property type="entry name" value="NEL_dom"/>
</dbReference>
<dbReference type="PROSITE" id="PS52053">
    <property type="entry name" value="NEL"/>
    <property type="match status" value="1"/>
</dbReference>
<keyword evidence="5" id="KW-0832">Ubl conjugation</keyword>
<dbReference type="Pfam" id="PF14496">
    <property type="entry name" value="NEL"/>
    <property type="match status" value="1"/>
</dbReference>
<dbReference type="PROSITE" id="PS51450">
    <property type="entry name" value="LRR"/>
    <property type="match status" value="1"/>
</dbReference>
<keyword evidence="4" id="KW-0843">Virulence</keyword>
<evidence type="ECO:0000256" key="5">
    <source>
        <dbReference type="PROSITE-ProRule" id="PRU01398"/>
    </source>
</evidence>
<evidence type="ECO:0000256" key="1">
    <source>
        <dbReference type="ARBA" id="ARBA00000900"/>
    </source>
</evidence>
<dbReference type="InterPro" id="IPR050328">
    <property type="entry name" value="Dev_Immune_Receptor"/>
</dbReference>
<evidence type="ECO:0000313" key="8">
    <source>
        <dbReference type="Proteomes" id="UP000238541"/>
    </source>
</evidence>
<dbReference type="Pfam" id="PF20178">
    <property type="entry name" value="ToxA_N"/>
    <property type="match status" value="2"/>
</dbReference>
<sequence>MSELHGSHSQQTIETTGVEHQGVHYRRVFNGIPGVLKNAPLARLKSLETLKPAMPEWYSGARAIDRQYLKQLIEERWRVQGILDKTLGSLQHDIEAFAEPLLKEMLQANFSSVERADELSVQLEVPSTIIFGIDTGASRVRQSTLLEAALHNFEEAETVEEAFRDSSGIYRKDSRGSLSLEPAIALPDFAALCRSLDIGGQYQRHIKSVLLPDTPQAQRTLQQDSVASEQAAFHVAALIARLKGDITDYAYGKLGQVREGQANITLYDRPLYGHRLSLMGFRLTGIVLFSAVSEPSQIKREVEALTPALLRFWTDWSHRVPVLPGREYDQFKLLQAFFANGPQGLNDELLRREDIYQQSRVSGPLIAYVPDDPDHPLKEYPSLTAFMKALLGQLRSTDYQAFFSRFVAQKDKGQFFARVNERLTTYTWHEREPLDMGPWWRETAVENPDAEPVTNQVADDLWITLFVERRNKAIADARLIAIPTGDEDANARFKRLTGYLSIGWNVFNFAAMLVPGLGEAMLGIMVAQMLAEVAEGVEDWSKGDKEQASAYFNGVLINFAQLALMGAGHVLPGPAVAPIKVSPFVEGLKPVEVGGKERLWNPNLAPYEQSITLPDGAKAGDTGLYRHQEQDLLRLDDKCYAVRQDPETGQHRLQHPTRADAYQPLLEHNGAGSWKTELDQPLEWDRRVVLRRLGASVEGLSDETLEQALTASGVHENTLRRLHVEHETPPASLADTLKRFKAHADAEAGAQQILAHRIGSDWADYSLRLMTELHGWPGDKAIEVFQGPGLTGVSIKEGYANASATNTLQMTWSELLGGELPERVVGFLDETALRELLGEGYSGEQAKRVQALCDQWAALARQRKSQLFDLLYKRRTRSDDPLVNMLKDDGADISVSQAQELLSETHPSDVQHLKEKKRVPLRLAQQAREAAEQLRVTRAYEGLYLDVLHNRDTARLELHSLAALPGWPADLRLEIREYSFTGSLTDSLGPVDAPTRKVLVLGEDGQYEARDGSDQHLHGADNLYAAVLHALPDSERTALGFEIHESSRLEQAVRAQPLDRSRFELILRDNPITRPAYDPSVMRLRGGMRGYARQAPQGVGLRRRAHALYPDFTSEEVETLLAGFGQGEGAVHERLTVLEAEFNQLNRTLQRWMNSPTQSARFTPAGVAEWHARNNIYKALRQCWQRTGPEGIEVSGVVRPQALNLDNIPRLSRLLETLPRLEANFDHVTSLSLRGGQLRSGNLSFLDPFHQVRYLNLQDNLLTAVPPVLKDMRHLTDLFLNDNRIELDVLAVDRLKNLTRLRSLALRGNPLKLIPDISRMPHLQVLVLSDAGLDSWPVGLFSQSRPRSIFIELSRNPISRISQVAPGSFRAELLARTVISREPHWISPENLDTLRLYIESVGMDPDRPYPPRGLLDSADWWMGMTERQWQEKQEVWNDVEDEFGSVPFFNELRKLTQSADFKDGGAYQTELTTKVWRMLEAMASDSELRIKLFNEAATPTECVDGGTQLFNAMGVQVMVHEAYALVRADLIEAQLLELALGKSRLDELGAIARSRVSARLANGERFRRYDANGDVIGTIDEVEVHLAYMTDLAERLDLPWQARGMQFRKIAGVSKDMTEAAFQRIKALEEGDLLIDRLFEQPLWRTWLESTYREELNGLKRRIDATTDLQDALQRRAEGTRLTAEGKAAVETEIKGLCSELGKSETDFADGKLMTDEEYVQALDDIDLQITQLLKKLTREAMIRAKLDRLRIESVQ</sequence>
<dbReference type="InterPro" id="IPR001611">
    <property type="entry name" value="Leu-rich_rpt"/>
</dbReference>
<comment type="PTM">
    <text evidence="5">Ubiquitinated in the presence of host E1 ubiquitin-activating enzyme, E2 ubiquitin-conjugating enzyme and ubiquitin.</text>
</comment>
<dbReference type="GO" id="GO:0061630">
    <property type="term" value="F:ubiquitin protein ligase activity"/>
    <property type="evidence" value="ECO:0007669"/>
    <property type="project" value="UniProtKB-EC"/>
</dbReference>
<comment type="caution">
    <text evidence="7">The sequence shown here is derived from an EMBL/GenBank/DDBJ whole genome shotgun (WGS) entry which is preliminary data.</text>
</comment>
<dbReference type="GO" id="GO:0016567">
    <property type="term" value="P:protein ubiquitination"/>
    <property type="evidence" value="ECO:0007669"/>
    <property type="project" value="InterPro"/>
</dbReference>
<dbReference type="Gene3D" id="3.80.10.10">
    <property type="entry name" value="Ribonuclease Inhibitor"/>
    <property type="match status" value="1"/>
</dbReference>
<accession>A0A2S6FCV6</accession>